<proteinExistence type="predicted"/>
<feature type="region of interest" description="Disordered" evidence="1">
    <location>
        <begin position="157"/>
        <end position="180"/>
    </location>
</feature>
<dbReference type="Proteomes" id="UP001497457">
    <property type="component" value="Chromosome 25rd"/>
</dbReference>
<name>A0ABC9BF74_9POAL</name>
<sequence>MDSWFPSPPLSIKAARLHGPPRCQPHSIDPFHHRKPTMAMAARAFHLAVIGLALLHLLAQATTAENLHISSRITTAATLPSRGFAFPLGSDARPAAAALPTSSHHPRAPSTSADMADAAAPHGLGVSTMAAQDATAAAHTAPVVVSGILNLRDEPVFSDRLHPQPPSTTLSDESSPRSLGVSAAAFQGEDAAAASPRAAAPGGCTLSTRAAAAAADATEAAAPQLGATTKALLHAGLPLLLAVPSLPAPVSALVVLSSLVTPARARSDDCYKLHHATCTVYPYDNETGFVDRARPDPELGKVCLHPLCHADSADRLLSSLHAQRRGRGDDILYVYCAVRTLEGAPSILPWRNTWSVHLPVADPRAAAASGGDICYVELAHLGYTEGYYIHCTVAEHRQTYCTEFPDEAIAAAVWEHRRLNYRDTAGPRYATYQAKYGEL</sequence>
<organism evidence="2 3">
    <name type="scientific">Urochloa decumbens</name>
    <dbReference type="NCBI Taxonomy" id="240449"/>
    <lineage>
        <taxon>Eukaryota</taxon>
        <taxon>Viridiplantae</taxon>
        <taxon>Streptophyta</taxon>
        <taxon>Embryophyta</taxon>
        <taxon>Tracheophyta</taxon>
        <taxon>Spermatophyta</taxon>
        <taxon>Magnoliopsida</taxon>
        <taxon>Liliopsida</taxon>
        <taxon>Poales</taxon>
        <taxon>Poaceae</taxon>
        <taxon>PACMAD clade</taxon>
        <taxon>Panicoideae</taxon>
        <taxon>Panicodae</taxon>
        <taxon>Paniceae</taxon>
        <taxon>Melinidinae</taxon>
        <taxon>Urochloa</taxon>
    </lineage>
</organism>
<evidence type="ECO:0000313" key="3">
    <source>
        <dbReference type="Proteomes" id="UP001497457"/>
    </source>
</evidence>
<dbReference type="AlphaFoldDB" id="A0ABC9BF74"/>
<keyword evidence="3" id="KW-1185">Reference proteome</keyword>
<accession>A0ABC9BF74</accession>
<reference evidence="2" key="1">
    <citation type="submission" date="2024-10" db="EMBL/GenBank/DDBJ databases">
        <authorList>
            <person name="Ryan C."/>
        </authorList>
    </citation>
    <scope>NUCLEOTIDE SEQUENCE [LARGE SCALE GENOMIC DNA]</scope>
</reference>
<evidence type="ECO:0000313" key="2">
    <source>
        <dbReference type="EMBL" id="CAL4998165.1"/>
    </source>
</evidence>
<gene>
    <name evidence="2" type="ORF">URODEC1_LOCUS63710</name>
</gene>
<protein>
    <submittedName>
        <fullName evidence="2">Uncharacterized protein</fullName>
    </submittedName>
</protein>
<feature type="region of interest" description="Disordered" evidence="1">
    <location>
        <begin position="95"/>
        <end position="117"/>
    </location>
</feature>
<evidence type="ECO:0000256" key="1">
    <source>
        <dbReference type="SAM" id="MobiDB-lite"/>
    </source>
</evidence>
<dbReference type="EMBL" id="OZ075135">
    <property type="protein sequence ID" value="CAL4998165.1"/>
    <property type="molecule type" value="Genomic_DNA"/>
</dbReference>
<feature type="compositionally biased region" description="Polar residues" evidence="1">
    <location>
        <begin position="167"/>
        <end position="177"/>
    </location>
</feature>